<dbReference type="InterPro" id="IPR050539">
    <property type="entry name" value="ThrE_Dicarb/AminoAcid_Exp"/>
</dbReference>
<feature type="transmembrane region" description="Helical" evidence="8">
    <location>
        <begin position="130"/>
        <end position="151"/>
    </location>
</feature>
<dbReference type="AlphaFoldDB" id="A0A066RYQ0"/>
<feature type="transmembrane region" description="Helical" evidence="8">
    <location>
        <begin position="58"/>
        <end position="77"/>
    </location>
</feature>
<evidence type="ECO:0000259" key="9">
    <source>
        <dbReference type="Pfam" id="PF12821"/>
    </source>
</evidence>
<evidence type="ECO:0000256" key="7">
    <source>
        <dbReference type="ARBA" id="ARBA00034125"/>
    </source>
</evidence>
<evidence type="ECO:0000256" key="3">
    <source>
        <dbReference type="ARBA" id="ARBA00022519"/>
    </source>
</evidence>
<comment type="similarity">
    <text evidence="7">Belongs to the ThrE exporter (TC 2.A.79) family.</text>
</comment>
<dbReference type="STRING" id="1654360.EA58_06160"/>
<name>A0A066RYQ0_9GAMM</name>
<sequence>MTIWQWMYALSADMVLAAIPAVGFAMVFNVPVRALKYCALAGAIGHGCRFVLMHNAMPIEWASFFAAMLVGMTGIFWSRRLVAPPHVFTVAAVIPMVPGVYAFKTMIALVEMNQQGYSQALWQSMVTNGITAAFTIAALAIGLAMPGLMFYRRRPVI</sequence>
<dbReference type="PANTHER" id="PTHR34390">
    <property type="entry name" value="UPF0442 PROTEIN YJJB-RELATED"/>
    <property type="match status" value="1"/>
</dbReference>
<dbReference type="RefSeq" id="WP_036750176.1">
    <property type="nucleotide sequence ID" value="NZ_JAGSGC010000001.1"/>
</dbReference>
<proteinExistence type="inferred from homology"/>
<keyword evidence="5 8" id="KW-1133">Transmembrane helix</keyword>
<dbReference type="PANTHER" id="PTHR34390:SF1">
    <property type="entry name" value="SUCCINATE TRANSPORTER SUBUNIT YJJB-RELATED"/>
    <property type="match status" value="1"/>
</dbReference>
<dbReference type="Pfam" id="PF12821">
    <property type="entry name" value="ThrE_2"/>
    <property type="match status" value="1"/>
</dbReference>
<gene>
    <name evidence="10" type="ORF">EA58_06160</name>
</gene>
<keyword evidence="3" id="KW-0997">Cell inner membrane</keyword>
<protein>
    <recommendedName>
        <fullName evidence="9">Threonine/Serine exporter ThrE domain-containing protein</fullName>
    </recommendedName>
</protein>
<evidence type="ECO:0000313" key="11">
    <source>
        <dbReference type="Proteomes" id="UP000027192"/>
    </source>
</evidence>
<organism evidence="10 11">
    <name type="scientific">Photobacterium galatheae</name>
    <dbReference type="NCBI Taxonomy" id="1654360"/>
    <lineage>
        <taxon>Bacteria</taxon>
        <taxon>Pseudomonadati</taxon>
        <taxon>Pseudomonadota</taxon>
        <taxon>Gammaproteobacteria</taxon>
        <taxon>Vibrionales</taxon>
        <taxon>Vibrionaceae</taxon>
        <taxon>Photobacterium</taxon>
    </lineage>
</organism>
<reference evidence="10 11" key="1">
    <citation type="submission" date="2014-04" db="EMBL/GenBank/DDBJ databases">
        <title>Draft genome sequence of Photobacterium halotolerans S2753: a solonamide, ngercheumicin and holomycin producer.</title>
        <authorList>
            <person name="Machado H.R."/>
            <person name="Gram L."/>
        </authorList>
    </citation>
    <scope>NUCLEOTIDE SEQUENCE [LARGE SCALE GENOMIC DNA]</scope>
    <source>
        <strain evidence="10 11">S2753</strain>
    </source>
</reference>
<dbReference type="Proteomes" id="UP000027192">
    <property type="component" value="Unassembled WGS sequence"/>
</dbReference>
<evidence type="ECO:0000256" key="4">
    <source>
        <dbReference type="ARBA" id="ARBA00022692"/>
    </source>
</evidence>
<feature type="transmembrane region" description="Helical" evidence="8">
    <location>
        <begin position="89"/>
        <end position="110"/>
    </location>
</feature>
<comment type="caution">
    <text evidence="10">The sequence shown here is derived from an EMBL/GenBank/DDBJ whole genome shotgun (WGS) entry which is preliminary data.</text>
</comment>
<comment type="subcellular location">
    <subcellularLocation>
        <location evidence="1">Cell membrane</location>
        <topology evidence="1">Multi-pass membrane protein</topology>
    </subcellularLocation>
</comment>
<dbReference type="EMBL" id="JMIB01000008">
    <property type="protein sequence ID" value="KDM92523.1"/>
    <property type="molecule type" value="Genomic_DNA"/>
</dbReference>
<keyword evidence="2" id="KW-1003">Cell membrane</keyword>
<dbReference type="InterPro" id="IPR024528">
    <property type="entry name" value="ThrE_2"/>
</dbReference>
<feature type="transmembrane region" description="Helical" evidence="8">
    <location>
        <begin position="6"/>
        <end position="27"/>
    </location>
</feature>
<dbReference type="GO" id="GO:0015744">
    <property type="term" value="P:succinate transport"/>
    <property type="evidence" value="ECO:0007669"/>
    <property type="project" value="TreeGrafter"/>
</dbReference>
<keyword evidence="6 8" id="KW-0472">Membrane</keyword>
<evidence type="ECO:0000256" key="2">
    <source>
        <dbReference type="ARBA" id="ARBA00022475"/>
    </source>
</evidence>
<evidence type="ECO:0000256" key="1">
    <source>
        <dbReference type="ARBA" id="ARBA00004651"/>
    </source>
</evidence>
<keyword evidence="11" id="KW-1185">Reference proteome</keyword>
<evidence type="ECO:0000256" key="8">
    <source>
        <dbReference type="SAM" id="Phobius"/>
    </source>
</evidence>
<evidence type="ECO:0000256" key="6">
    <source>
        <dbReference type="ARBA" id="ARBA00023136"/>
    </source>
</evidence>
<evidence type="ECO:0000256" key="5">
    <source>
        <dbReference type="ARBA" id="ARBA00022989"/>
    </source>
</evidence>
<keyword evidence="4 8" id="KW-0812">Transmembrane</keyword>
<dbReference type="OrthoDB" id="9810047at2"/>
<evidence type="ECO:0000313" key="10">
    <source>
        <dbReference type="EMBL" id="KDM92523.1"/>
    </source>
</evidence>
<dbReference type="GO" id="GO:0005886">
    <property type="term" value="C:plasma membrane"/>
    <property type="evidence" value="ECO:0007669"/>
    <property type="project" value="UniProtKB-SubCell"/>
</dbReference>
<feature type="domain" description="Threonine/Serine exporter ThrE" evidence="9">
    <location>
        <begin position="13"/>
        <end position="148"/>
    </location>
</feature>
<accession>A0A066RYQ0</accession>